<evidence type="ECO:0000256" key="2">
    <source>
        <dbReference type="SAM" id="MobiDB-lite"/>
    </source>
</evidence>
<evidence type="ECO:0000313" key="5">
    <source>
        <dbReference type="Proteomes" id="UP001620645"/>
    </source>
</evidence>
<name>A0ABD2IEA5_HETSC</name>
<feature type="region of interest" description="Disordered" evidence="2">
    <location>
        <begin position="283"/>
        <end position="312"/>
    </location>
</feature>
<gene>
    <name evidence="4" type="ORF">niasHS_012804</name>
</gene>
<feature type="signal peptide" evidence="3">
    <location>
        <begin position="1"/>
        <end position="19"/>
    </location>
</feature>
<keyword evidence="1" id="KW-0175">Coiled coil</keyword>
<evidence type="ECO:0000256" key="3">
    <source>
        <dbReference type="SAM" id="SignalP"/>
    </source>
</evidence>
<reference evidence="4 5" key="1">
    <citation type="submission" date="2024-10" db="EMBL/GenBank/DDBJ databases">
        <authorList>
            <person name="Kim D."/>
        </authorList>
    </citation>
    <scope>NUCLEOTIDE SEQUENCE [LARGE SCALE GENOMIC DNA]</scope>
    <source>
        <strain evidence="4">Taebaek</strain>
    </source>
</reference>
<evidence type="ECO:0000256" key="1">
    <source>
        <dbReference type="SAM" id="Coils"/>
    </source>
</evidence>
<protein>
    <submittedName>
        <fullName evidence="4">Uncharacterized protein</fullName>
    </submittedName>
</protein>
<sequence>MSIKYLFVFLLFTIHEVFLQKAVDKKWLEQTVAKIIKEKIPNDQNVPKLCDFSIESGTDPKAADGEKFINYTTIFREYNGKGQKKLTYPPLGEVARVGPKMAAKRFRHFGRAFPERMHNNKSLEKLYDAESGIMARETRWERNIYCTKWLAHMLQKTAERTLTASVVGEKSINYEQKSISVKTNIEELANDVNKSRDKIRKFLEDELPKEAKLIDDKKYGEIKKMRKELADAIDKVAEEEGKDGNTKSSTMDMIIVFKYLVKMQGNKMSPNEVTVRISSFGKKWDMENDPSRNGTDSNVEPSVMPKSHDGTF</sequence>
<evidence type="ECO:0000313" key="4">
    <source>
        <dbReference type="EMBL" id="KAL3077601.1"/>
    </source>
</evidence>
<keyword evidence="3" id="KW-0732">Signal</keyword>
<feature type="coiled-coil region" evidence="1">
    <location>
        <begin position="185"/>
        <end position="242"/>
    </location>
</feature>
<dbReference type="AlphaFoldDB" id="A0ABD2IEA5"/>
<dbReference type="EMBL" id="JBICCN010000325">
    <property type="protein sequence ID" value="KAL3077601.1"/>
    <property type="molecule type" value="Genomic_DNA"/>
</dbReference>
<dbReference type="Proteomes" id="UP001620645">
    <property type="component" value="Unassembled WGS sequence"/>
</dbReference>
<feature type="compositionally biased region" description="Polar residues" evidence="2">
    <location>
        <begin position="291"/>
        <end position="300"/>
    </location>
</feature>
<accession>A0ABD2IEA5</accession>
<organism evidence="4 5">
    <name type="scientific">Heterodera schachtii</name>
    <name type="common">Sugarbeet cyst nematode worm</name>
    <name type="synonym">Tylenchus schachtii</name>
    <dbReference type="NCBI Taxonomy" id="97005"/>
    <lineage>
        <taxon>Eukaryota</taxon>
        <taxon>Metazoa</taxon>
        <taxon>Ecdysozoa</taxon>
        <taxon>Nematoda</taxon>
        <taxon>Chromadorea</taxon>
        <taxon>Rhabditida</taxon>
        <taxon>Tylenchina</taxon>
        <taxon>Tylenchomorpha</taxon>
        <taxon>Tylenchoidea</taxon>
        <taxon>Heteroderidae</taxon>
        <taxon>Heteroderinae</taxon>
        <taxon>Heterodera</taxon>
    </lineage>
</organism>
<proteinExistence type="predicted"/>
<keyword evidence="5" id="KW-1185">Reference proteome</keyword>
<feature type="chain" id="PRO_5044869233" evidence="3">
    <location>
        <begin position="20"/>
        <end position="312"/>
    </location>
</feature>
<comment type="caution">
    <text evidence="4">The sequence shown here is derived from an EMBL/GenBank/DDBJ whole genome shotgun (WGS) entry which is preliminary data.</text>
</comment>